<feature type="compositionally biased region" description="Polar residues" evidence="2">
    <location>
        <begin position="186"/>
        <end position="197"/>
    </location>
</feature>
<evidence type="ECO:0000313" key="5">
    <source>
        <dbReference type="EMBL" id="GAA2068332.1"/>
    </source>
</evidence>
<dbReference type="InterPro" id="IPR008984">
    <property type="entry name" value="SMAD_FHA_dom_sf"/>
</dbReference>
<dbReference type="Pfam" id="PF00498">
    <property type="entry name" value="FHA"/>
    <property type="match status" value="1"/>
</dbReference>
<comment type="caution">
    <text evidence="5">The sequence shown here is derived from an EMBL/GenBank/DDBJ whole genome shotgun (WGS) entry which is preliminary data.</text>
</comment>
<feature type="domain" description="FHA" evidence="4">
    <location>
        <begin position="295"/>
        <end position="344"/>
    </location>
</feature>
<dbReference type="Gene3D" id="3.30.2320.60">
    <property type="entry name" value="FhaA, phosphopeptide-binding domain (DUF3662)"/>
    <property type="match status" value="1"/>
</dbReference>
<evidence type="ECO:0000256" key="3">
    <source>
        <dbReference type="SAM" id="Phobius"/>
    </source>
</evidence>
<dbReference type="PROSITE" id="PS50006">
    <property type="entry name" value="FHA_DOMAIN"/>
    <property type="match status" value="1"/>
</dbReference>
<dbReference type="CDD" id="cd00060">
    <property type="entry name" value="FHA"/>
    <property type="match status" value="1"/>
</dbReference>
<feature type="transmembrane region" description="Helical" evidence="3">
    <location>
        <begin position="32"/>
        <end position="53"/>
    </location>
</feature>
<dbReference type="Pfam" id="PF12401">
    <property type="entry name" value="FhaA_N"/>
    <property type="match status" value="1"/>
</dbReference>
<organism evidence="5 6">
    <name type="scientific">Aeromicrobium halocynthiae</name>
    <dbReference type="NCBI Taxonomy" id="560557"/>
    <lineage>
        <taxon>Bacteria</taxon>
        <taxon>Bacillati</taxon>
        <taxon>Actinomycetota</taxon>
        <taxon>Actinomycetes</taxon>
        <taxon>Propionibacteriales</taxon>
        <taxon>Nocardioidaceae</taxon>
        <taxon>Aeromicrobium</taxon>
    </lineage>
</organism>
<name>A0ABP5HEV3_9ACTN</name>
<evidence type="ECO:0000256" key="1">
    <source>
        <dbReference type="ARBA" id="ARBA00022553"/>
    </source>
</evidence>
<feature type="region of interest" description="Disordered" evidence="2">
    <location>
        <begin position="244"/>
        <end position="274"/>
    </location>
</feature>
<accession>A0ABP5HEV3</accession>
<dbReference type="SMART" id="SM00240">
    <property type="entry name" value="FHA"/>
    <property type="match status" value="1"/>
</dbReference>
<dbReference type="EMBL" id="BAAAPY010000001">
    <property type="protein sequence ID" value="GAA2068332.1"/>
    <property type="molecule type" value="Genomic_DNA"/>
</dbReference>
<dbReference type="InterPro" id="IPR042287">
    <property type="entry name" value="FhaA_N_sf"/>
</dbReference>
<dbReference type="InterPro" id="IPR000253">
    <property type="entry name" value="FHA_dom"/>
</dbReference>
<dbReference type="Proteomes" id="UP001501480">
    <property type="component" value="Unassembled WGS sequence"/>
</dbReference>
<reference evidence="6" key="1">
    <citation type="journal article" date="2019" name="Int. J. Syst. Evol. Microbiol.">
        <title>The Global Catalogue of Microorganisms (GCM) 10K type strain sequencing project: providing services to taxonomists for standard genome sequencing and annotation.</title>
        <authorList>
            <consortium name="The Broad Institute Genomics Platform"/>
            <consortium name="The Broad Institute Genome Sequencing Center for Infectious Disease"/>
            <person name="Wu L."/>
            <person name="Ma J."/>
        </authorList>
    </citation>
    <scope>NUCLEOTIDE SEQUENCE [LARGE SCALE GENOMIC DNA]</scope>
    <source>
        <strain evidence="6">JCM 15749</strain>
    </source>
</reference>
<keyword evidence="1" id="KW-0597">Phosphoprotein</keyword>
<keyword evidence="6" id="KW-1185">Reference proteome</keyword>
<feature type="compositionally biased region" description="Low complexity" evidence="2">
    <location>
        <begin position="208"/>
        <end position="226"/>
    </location>
</feature>
<evidence type="ECO:0000259" key="4">
    <source>
        <dbReference type="PROSITE" id="PS50006"/>
    </source>
</evidence>
<keyword evidence="3" id="KW-0812">Transmembrane</keyword>
<dbReference type="SUPFAM" id="SSF49879">
    <property type="entry name" value="SMAD/FHA domain"/>
    <property type="match status" value="1"/>
</dbReference>
<keyword evidence="3" id="KW-1133">Transmembrane helix</keyword>
<evidence type="ECO:0000256" key="2">
    <source>
        <dbReference type="SAM" id="MobiDB-lite"/>
    </source>
</evidence>
<dbReference type="InterPro" id="IPR022128">
    <property type="entry name" value="FhaA_N"/>
</dbReference>
<dbReference type="Gene3D" id="2.60.200.20">
    <property type="match status" value="1"/>
</dbReference>
<gene>
    <name evidence="5" type="ORF">GCM10009821_00070</name>
</gene>
<evidence type="ECO:0000313" key="6">
    <source>
        <dbReference type="Proteomes" id="UP001501480"/>
    </source>
</evidence>
<proteinExistence type="predicted"/>
<protein>
    <recommendedName>
        <fullName evidence="4">FHA domain-containing protein</fullName>
    </recommendedName>
</protein>
<keyword evidence="3" id="KW-0472">Membrane</keyword>
<feature type="region of interest" description="Disordered" evidence="2">
    <location>
        <begin position="165"/>
        <end position="227"/>
    </location>
</feature>
<dbReference type="InterPro" id="IPR050923">
    <property type="entry name" value="Cell_Proc_Reg/RNA_Proc"/>
</dbReference>
<sequence>MRSKSASWNVFRVVSTAHLVVADDDAMSPTALVSSLLGLLVTAAVIAIALRVAQGIFGTSGPRATATEAAAKLVTLPTGSSGVLRRRFVRALVGQHVVMPSGERLALSELTVRVAPEDLERLDPDGDLDRLGEDAARLYRTHAEREGWALPEEVTVTVEVDPALRSGWVPPARGTRRREPVGLLGTPSSAPHRSAPTSADLDWDRVSGRAGTTAPTSTAGPSSPARQQPMLAVVDDRPTVSVLPDFLHGPARDTGTVALGPDGSTRRPTSIRPQVPPLRLCSGGTTVTLDGRSEVVLGRHAESPLALEHGEVSSRHAALCWRAGRWQVRDLDSTNGTNLDGVAVAAREWTTVRPGSVLELAGVRVDVLDDGPRTECRDDLRAS</sequence>
<dbReference type="PANTHER" id="PTHR23308">
    <property type="entry name" value="NUCLEAR INHIBITOR OF PROTEIN PHOSPHATASE-1"/>
    <property type="match status" value="1"/>
</dbReference>